<feature type="domain" description="Phosphoribosyltransferase" evidence="2">
    <location>
        <begin position="126"/>
        <end position="217"/>
    </location>
</feature>
<keyword evidence="3" id="KW-0808">Transferase</keyword>
<evidence type="ECO:0000256" key="1">
    <source>
        <dbReference type="ARBA" id="ARBA00008007"/>
    </source>
</evidence>
<dbReference type="Gene3D" id="3.40.50.2020">
    <property type="match status" value="1"/>
</dbReference>
<dbReference type="GO" id="GO:0016740">
    <property type="term" value="F:transferase activity"/>
    <property type="evidence" value="ECO:0007669"/>
    <property type="project" value="UniProtKB-KW"/>
</dbReference>
<dbReference type="PANTHER" id="PTHR47505">
    <property type="entry name" value="DNA UTILIZATION PROTEIN YHGH"/>
    <property type="match status" value="1"/>
</dbReference>
<dbReference type="AlphaFoldDB" id="A0A1M4X0Z8"/>
<dbReference type="Pfam" id="PF00156">
    <property type="entry name" value="Pribosyltran"/>
    <property type="match status" value="1"/>
</dbReference>
<sequence>MIELLQTLNNLIFPTRHICLLCKEKSENREGYICKDCYRNLEILDKEIDIDSPYIKRVYYSISYNRFVREKIKDYKYNGKNYLYKPFSEIMIKTIKNKNMDNDIDGIIYVPTHRRKEALRGYNQAELLAKYISKKLSKPLFGDSLIKIKWTKEQSHSNKIDRIINLKNSFQVKNSNIIENKRILLIDDIITTGATMEECSKVLINAGAKEVVGLALTSSKNN</sequence>
<organism evidence="3 4">
    <name type="scientific">Tissierella praeacuta DSM 18095</name>
    <dbReference type="NCBI Taxonomy" id="1123404"/>
    <lineage>
        <taxon>Bacteria</taxon>
        <taxon>Bacillati</taxon>
        <taxon>Bacillota</taxon>
        <taxon>Tissierellia</taxon>
        <taxon>Tissierellales</taxon>
        <taxon>Tissierellaceae</taxon>
        <taxon>Tissierella</taxon>
    </lineage>
</organism>
<dbReference type="EMBL" id="FQTY01000009">
    <property type="protein sequence ID" value="SHE87178.1"/>
    <property type="molecule type" value="Genomic_DNA"/>
</dbReference>
<dbReference type="CDD" id="cd06223">
    <property type="entry name" value="PRTases_typeI"/>
    <property type="match status" value="1"/>
</dbReference>
<dbReference type="InterPro" id="IPR051910">
    <property type="entry name" value="ComF/GntX_DNA_util-trans"/>
</dbReference>
<evidence type="ECO:0000313" key="4">
    <source>
        <dbReference type="Proteomes" id="UP000184114"/>
    </source>
</evidence>
<proteinExistence type="inferred from homology"/>
<dbReference type="InterPro" id="IPR029057">
    <property type="entry name" value="PRTase-like"/>
</dbReference>
<dbReference type="Proteomes" id="UP000184114">
    <property type="component" value="Unassembled WGS sequence"/>
</dbReference>
<evidence type="ECO:0000259" key="2">
    <source>
        <dbReference type="Pfam" id="PF00156"/>
    </source>
</evidence>
<dbReference type="InterPro" id="IPR000836">
    <property type="entry name" value="PRTase_dom"/>
</dbReference>
<name>A0A1M4X0Z8_9FIRM</name>
<comment type="similarity">
    <text evidence="1">Belongs to the ComF/GntX family.</text>
</comment>
<dbReference type="SUPFAM" id="SSF53271">
    <property type="entry name" value="PRTase-like"/>
    <property type="match status" value="1"/>
</dbReference>
<keyword evidence="4" id="KW-1185">Reference proteome</keyword>
<reference evidence="4" key="1">
    <citation type="submission" date="2016-11" db="EMBL/GenBank/DDBJ databases">
        <authorList>
            <person name="Varghese N."/>
            <person name="Submissions S."/>
        </authorList>
    </citation>
    <scope>NUCLEOTIDE SEQUENCE [LARGE SCALE GENOMIC DNA]</scope>
    <source>
        <strain evidence="4">DSM 18095</strain>
    </source>
</reference>
<dbReference type="PANTHER" id="PTHR47505:SF1">
    <property type="entry name" value="DNA UTILIZATION PROTEIN YHGH"/>
    <property type="match status" value="1"/>
</dbReference>
<protein>
    <submittedName>
        <fullName evidence="3">Phosphoribosyl transferase domain-containing protein</fullName>
    </submittedName>
</protein>
<gene>
    <name evidence="3" type="ORF">SAMN02745784_02066</name>
</gene>
<dbReference type="STRING" id="1123404.SAMN02745784_02066"/>
<evidence type="ECO:0000313" key="3">
    <source>
        <dbReference type="EMBL" id="SHE87178.1"/>
    </source>
</evidence>
<accession>A0A1M4X0Z8</accession>